<dbReference type="SUPFAM" id="SSF52200">
    <property type="entry name" value="Toll/Interleukin receptor TIR domain"/>
    <property type="match status" value="1"/>
</dbReference>
<dbReference type="PROSITE" id="PS50293">
    <property type="entry name" value="TPR_REGION"/>
    <property type="match status" value="1"/>
</dbReference>
<comment type="caution">
    <text evidence="5">The sequence shown here is derived from an EMBL/GenBank/DDBJ whole genome shotgun (WGS) entry which is preliminary data.</text>
</comment>
<dbReference type="Pfam" id="PF13181">
    <property type="entry name" value="TPR_8"/>
    <property type="match status" value="1"/>
</dbReference>
<dbReference type="Gene3D" id="1.25.40.10">
    <property type="entry name" value="Tetratricopeptide repeat domain"/>
    <property type="match status" value="2"/>
</dbReference>
<accession>A0A0B0EMS3</accession>
<dbReference type="EMBL" id="JRYO01000132">
    <property type="protein sequence ID" value="KHE92443.1"/>
    <property type="molecule type" value="Genomic_DNA"/>
</dbReference>
<dbReference type="Pfam" id="PF13676">
    <property type="entry name" value="TIR_2"/>
    <property type="match status" value="1"/>
</dbReference>
<organism evidence="5 6">
    <name type="scientific">Candidatus Scalindua brodae</name>
    <dbReference type="NCBI Taxonomy" id="237368"/>
    <lineage>
        <taxon>Bacteria</taxon>
        <taxon>Pseudomonadati</taxon>
        <taxon>Planctomycetota</taxon>
        <taxon>Candidatus Brocadiia</taxon>
        <taxon>Candidatus Brocadiales</taxon>
        <taxon>Candidatus Scalinduaceae</taxon>
        <taxon>Candidatus Scalindua</taxon>
    </lineage>
</organism>
<feature type="domain" description="TIR" evidence="4">
    <location>
        <begin position="2"/>
        <end position="138"/>
    </location>
</feature>
<dbReference type="InterPro" id="IPR019734">
    <property type="entry name" value="TPR_rpt"/>
</dbReference>
<keyword evidence="1" id="KW-0677">Repeat</keyword>
<dbReference type="GO" id="GO:0007165">
    <property type="term" value="P:signal transduction"/>
    <property type="evidence" value="ECO:0007669"/>
    <property type="project" value="InterPro"/>
</dbReference>
<protein>
    <recommendedName>
        <fullName evidence="4">TIR domain-containing protein</fullName>
    </recommendedName>
</protein>
<dbReference type="Proteomes" id="UP000030652">
    <property type="component" value="Unassembled WGS sequence"/>
</dbReference>
<dbReference type="SMART" id="SM00028">
    <property type="entry name" value="TPR"/>
    <property type="match status" value="6"/>
</dbReference>
<dbReference type="Pfam" id="PF13424">
    <property type="entry name" value="TPR_12"/>
    <property type="match status" value="2"/>
</dbReference>
<gene>
    <name evidence="5" type="ORF">SCABRO_01795</name>
</gene>
<sequence>MKNNSIFISHGMKYEGLVVTLREAIENQGLNTRVVPESVAPGDELEANIKEEIEQAGAFIAVIGPDTINSSQVVKEIKYALEVNEKEADDDYKVIPLLLAGVKPAEFNTHFANKSVETPIKIGPGGINATTSQIVAVLNKSLSDKRQSALFAGIENSLRRLSPGIREKIKPLGVFQGGGSISNIANVLQLNDTERDLLVSELREINLAKPMPYGFLHFHPSLCPFLKNELDQTTLDRSRGRWSECLRQLSEFLYKQQSADSKLADELTLMELPNLIKSMEYVQAQKVPEVTLDRATLLEQLIAHLDKPDILAKVKVIQEEEQKKSSEWNPARFETLRLQVEKYLEMGNLPQALSVAQVLLDKCLKAGDQSYEGADHDTAEAYVLLGRVLRMGGASENALQAINEALKRFELIASRKDSEAAGIMASATLAKKGECLLDLDRLDESAAAFEECIRIAGKFNSKKHAAIGKGQLGTVRLSQDRYEDAIKAHDEAREIFEDLGDLNMVAVAYQQMGAVHEEIGQFEEAEQSFQKSLAISEEQKNLLDQARNLGRLGSFYAKVGRTDEAVTFLQRSSEKYVEINNMADEGRVRGNLSITLITLKRYEEARQEIQRAIECFKPYGHGVEPWRAWDKLSEIELADDNQEAAAQAREQAIQLYLAFRRDGGEDHNPGARLCTLFYDAVGSQPPEEVKKHLDEVAKDPKIPDEGKLLISKLQSVLTGSREKELASDPDLDYIDAAEILFLLEKLEKRKEHKVED</sequence>
<dbReference type="InterPro" id="IPR011990">
    <property type="entry name" value="TPR-like_helical_dom_sf"/>
</dbReference>
<reference evidence="5 6" key="1">
    <citation type="submission" date="2014-10" db="EMBL/GenBank/DDBJ databases">
        <title>Draft genome of anammox bacterium scalindua brodae, obtained using differential coverage binning of sequence data from two enrichment reactors.</title>
        <authorList>
            <person name="Speth D.R."/>
            <person name="Russ L."/>
            <person name="Kartal B."/>
            <person name="Op den Camp H.J."/>
            <person name="Dutilh B.E."/>
            <person name="Jetten M.S."/>
        </authorList>
    </citation>
    <scope>NUCLEOTIDE SEQUENCE [LARGE SCALE GENOMIC DNA]</scope>
    <source>
        <strain evidence="5">RU1</strain>
    </source>
</reference>
<dbReference type="SUPFAM" id="SSF48452">
    <property type="entry name" value="TPR-like"/>
    <property type="match status" value="3"/>
</dbReference>
<evidence type="ECO:0000313" key="6">
    <source>
        <dbReference type="Proteomes" id="UP000030652"/>
    </source>
</evidence>
<evidence type="ECO:0000313" key="5">
    <source>
        <dbReference type="EMBL" id="KHE92443.1"/>
    </source>
</evidence>
<dbReference type="PROSITE" id="PS50005">
    <property type="entry name" value="TPR"/>
    <property type="match status" value="1"/>
</dbReference>
<dbReference type="eggNOG" id="COG0457">
    <property type="taxonomic scope" value="Bacteria"/>
</dbReference>
<proteinExistence type="predicted"/>
<evidence type="ECO:0000256" key="3">
    <source>
        <dbReference type="PROSITE-ProRule" id="PRU00339"/>
    </source>
</evidence>
<dbReference type="Gene3D" id="3.40.50.10140">
    <property type="entry name" value="Toll/interleukin-1 receptor homology (TIR) domain"/>
    <property type="match status" value="1"/>
</dbReference>
<dbReference type="InterPro" id="IPR000157">
    <property type="entry name" value="TIR_dom"/>
</dbReference>
<evidence type="ECO:0000256" key="2">
    <source>
        <dbReference type="ARBA" id="ARBA00022803"/>
    </source>
</evidence>
<dbReference type="PANTHER" id="PTHR45641">
    <property type="entry name" value="TETRATRICOPEPTIDE REPEAT PROTEIN (AFU_ORTHOLOGUE AFUA_6G03870)"/>
    <property type="match status" value="1"/>
</dbReference>
<name>A0A0B0EMS3_9BACT</name>
<keyword evidence="2 3" id="KW-0802">TPR repeat</keyword>
<feature type="repeat" description="TPR" evidence="3">
    <location>
        <begin position="506"/>
        <end position="539"/>
    </location>
</feature>
<evidence type="ECO:0000259" key="4">
    <source>
        <dbReference type="PROSITE" id="PS50104"/>
    </source>
</evidence>
<dbReference type="eggNOG" id="COG0498">
    <property type="taxonomic scope" value="Bacteria"/>
</dbReference>
<dbReference type="PANTHER" id="PTHR45641:SF19">
    <property type="entry name" value="NEPHROCYSTIN-3"/>
    <property type="match status" value="1"/>
</dbReference>
<dbReference type="PROSITE" id="PS50104">
    <property type="entry name" value="TIR"/>
    <property type="match status" value="1"/>
</dbReference>
<evidence type="ECO:0000256" key="1">
    <source>
        <dbReference type="ARBA" id="ARBA00022737"/>
    </source>
</evidence>
<dbReference type="InterPro" id="IPR035897">
    <property type="entry name" value="Toll_tir_struct_dom_sf"/>
</dbReference>
<dbReference type="AlphaFoldDB" id="A0A0B0EMS3"/>